<gene>
    <name evidence="18" type="ORF">DBV15_02397</name>
</gene>
<keyword evidence="8 15" id="KW-0067">ATP-binding</keyword>
<dbReference type="Gene3D" id="6.20.210.20">
    <property type="entry name" value="THAP domain"/>
    <property type="match status" value="1"/>
</dbReference>
<feature type="domain" description="THAP-type" evidence="17">
    <location>
        <begin position="1"/>
        <end position="81"/>
    </location>
</feature>
<dbReference type="AlphaFoldDB" id="A0A4S2JWR5"/>
<protein>
    <recommendedName>
        <fullName evidence="12">Corrinoid adenosyltransferase MMAB</fullName>
    </recommendedName>
    <alternativeName>
        <fullName evidence="13">ATP:co(I)rrinoid adenosyltransferase MMAB</fullName>
    </alternativeName>
</protein>
<organism evidence="18 19">
    <name type="scientific">Temnothorax longispinosus</name>
    <dbReference type="NCBI Taxonomy" id="300112"/>
    <lineage>
        <taxon>Eukaryota</taxon>
        <taxon>Metazoa</taxon>
        <taxon>Ecdysozoa</taxon>
        <taxon>Arthropoda</taxon>
        <taxon>Hexapoda</taxon>
        <taxon>Insecta</taxon>
        <taxon>Pterygota</taxon>
        <taxon>Neoptera</taxon>
        <taxon>Endopterygota</taxon>
        <taxon>Hymenoptera</taxon>
        <taxon>Apocrita</taxon>
        <taxon>Aculeata</taxon>
        <taxon>Formicoidea</taxon>
        <taxon>Formicidae</taxon>
        <taxon>Myrmicinae</taxon>
        <taxon>Temnothorax</taxon>
    </lineage>
</organism>
<evidence type="ECO:0000256" key="2">
    <source>
        <dbReference type="ARBA" id="ARBA00011233"/>
    </source>
</evidence>
<dbReference type="EMBL" id="QBLH01003331">
    <property type="protein sequence ID" value="TGZ39039.1"/>
    <property type="molecule type" value="Genomic_DNA"/>
</dbReference>
<dbReference type="Pfam" id="PF05485">
    <property type="entry name" value="THAP"/>
    <property type="match status" value="1"/>
</dbReference>
<comment type="catalytic activity">
    <reaction evidence="10">
        <text>cob(I)alamin-[corrinoid adenosyltransferase] + ATP = apo-[corrinoid adenosyltransferase] + adenosylcob(III)alamin + triphosphate</text>
        <dbReference type="Rhea" id="RHEA:56796"/>
        <dbReference type="Rhea" id="RHEA-COMP:14743"/>
        <dbReference type="Rhea" id="RHEA-COMP:14744"/>
        <dbReference type="ChEBI" id="CHEBI:18036"/>
        <dbReference type="ChEBI" id="CHEBI:18408"/>
        <dbReference type="ChEBI" id="CHEBI:30616"/>
        <dbReference type="ChEBI" id="CHEBI:60488"/>
        <dbReference type="ChEBI" id="CHEBI:83228"/>
    </reaction>
    <physiologicalReaction direction="left-to-right" evidence="10">
        <dbReference type="Rhea" id="RHEA:56797"/>
    </physiologicalReaction>
</comment>
<proteinExistence type="inferred from homology"/>
<keyword evidence="6 14" id="KW-0863">Zinc-finger</keyword>
<evidence type="ECO:0000256" key="9">
    <source>
        <dbReference type="ARBA" id="ARBA00023125"/>
    </source>
</evidence>
<dbReference type="SMART" id="SM00980">
    <property type="entry name" value="THAP"/>
    <property type="match status" value="1"/>
</dbReference>
<dbReference type="PANTHER" id="PTHR12213:SF0">
    <property type="entry name" value="CORRINOID ADENOSYLTRANSFERASE MMAB"/>
    <property type="match status" value="1"/>
</dbReference>
<dbReference type="Pfam" id="PF01923">
    <property type="entry name" value="Cob_adeno_trans"/>
    <property type="match status" value="1"/>
</dbReference>
<comment type="function">
    <text evidence="11">Converts cob(I)alamin to adenosylcobalamin (adenosylcob(III)alamin), a coenzyme for methylmalonyl-CoA mutase, therefore participates in the final step of the vitamin B12 conversion. Generates adenosylcobalamin (AdoCbl) and directly delivers the cofactor to MUT in a transfer that is stimulated by ATP-binding to MMAB and gated by MMAA.</text>
</comment>
<feature type="coiled-coil region" evidence="16">
    <location>
        <begin position="205"/>
        <end position="232"/>
    </location>
</feature>
<evidence type="ECO:0000256" key="5">
    <source>
        <dbReference type="ARBA" id="ARBA00022741"/>
    </source>
</evidence>
<dbReference type="GO" id="GO:0009235">
    <property type="term" value="P:cobalamin metabolic process"/>
    <property type="evidence" value="ECO:0007669"/>
    <property type="project" value="UniProtKB-ARBA"/>
</dbReference>
<dbReference type="SUPFAM" id="SSF89028">
    <property type="entry name" value="Cobalamin adenosyltransferase-like"/>
    <property type="match status" value="1"/>
</dbReference>
<sequence>MPGCCCVPKCKKTTMNGFHLFRFPLNRPDILKLWVNAIGRENFKPTKHHRICSAHFLTTDFMDRPGCSGVRLKILAVPSVFFKDSPPVAAPVSAAVVTSKIKPGSIRSIKSGTTSLINSETTSATEFDPTPVPTSAATAPVVAWKSILKPKENDSTFCTSIPSPSTKPAGTSAAADTIKMTMRKPRKIMDSSLIRLRKQEKTLRQKQMLRMIKTLRQKIKRKEDKIRFLENLLKYVRGKTTSNVAEVAVFSRDGDSGLTITDAGDTKPKDDMIFNALGATDELSSYIGLAREFACDGKVEHPYVDKLKRVQMILVDLSHAISKSVPGKTRSFESKHTKDLEEWILEYANQLPPPEDYIIPGGGKACASLHVARTVCRRAERSITTLVRDGALDKEAQMYLNRLSDFLLTVSRIAAKCDQRTENIYIPRAEVTEEK</sequence>
<dbReference type="InterPro" id="IPR036451">
    <property type="entry name" value="CblAdoTrfase-like_sf"/>
</dbReference>
<evidence type="ECO:0000256" key="8">
    <source>
        <dbReference type="ARBA" id="ARBA00022840"/>
    </source>
</evidence>
<dbReference type="SUPFAM" id="SSF57716">
    <property type="entry name" value="Glucocorticoid receptor-like (DNA-binding domain)"/>
    <property type="match status" value="1"/>
</dbReference>
<dbReference type="GO" id="GO:0003677">
    <property type="term" value="F:DNA binding"/>
    <property type="evidence" value="ECO:0007669"/>
    <property type="project" value="UniProtKB-UniRule"/>
</dbReference>
<reference evidence="18 19" key="1">
    <citation type="journal article" date="2019" name="Philos. Trans. R. Soc. Lond., B, Biol. Sci.">
        <title>Ant behaviour and brain gene expression of defending hosts depend on the ecological success of the intruding social parasite.</title>
        <authorList>
            <person name="Kaur R."/>
            <person name="Stoldt M."/>
            <person name="Jongepier E."/>
            <person name="Feldmeyer B."/>
            <person name="Menzel F."/>
            <person name="Bornberg-Bauer E."/>
            <person name="Foitzik S."/>
        </authorList>
    </citation>
    <scope>NUCLEOTIDE SEQUENCE [LARGE SCALE GENOMIC DNA]</scope>
    <source>
        <tissue evidence="18">Whole body</tissue>
    </source>
</reference>
<dbReference type="PANTHER" id="PTHR12213">
    <property type="entry name" value="CORRINOID ADENOSYLTRANSFERASE"/>
    <property type="match status" value="1"/>
</dbReference>
<dbReference type="Gene3D" id="1.20.1200.10">
    <property type="entry name" value="Cobalamin adenosyltransferase-like"/>
    <property type="match status" value="1"/>
</dbReference>
<dbReference type="Proteomes" id="UP000310200">
    <property type="component" value="Unassembled WGS sequence"/>
</dbReference>
<dbReference type="InterPro" id="IPR016030">
    <property type="entry name" value="CblAdoTrfase-like"/>
</dbReference>
<dbReference type="InterPro" id="IPR038441">
    <property type="entry name" value="THAP_Znf_sf"/>
</dbReference>
<keyword evidence="5 15" id="KW-0547">Nucleotide-binding</keyword>
<evidence type="ECO:0000313" key="18">
    <source>
        <dbReference type="EMBL" id="TGZ39039.1"/>
    </source>
</evidence>
<comment type="similarity">
    <text evidence="1 15">Belongs to the Cob(I)alamin adenosyltransferase family.</text>
</comment>
<evidence type="ECO:0000256" key="6">
    <source>
        <dbReference type="ARBA" id="ARBA00022771"/>
    </source>
</evidence>
<evidence type="ECO:0000256" key="4">
    <source>
        <dbReference type="ARBA" id="ARBA00022723"/>
    </source>
</evidence>
<name>A0A4S2JWR5_9HYME</name>
<keyword evidence="9 14" id="KW-0238">DNA-binding</keyword>
<evidence type="ECO:0000256" key="13">
    <source>
        <dbReference type="ARBA" id="ARBA00075216"/>
    </source>
</evidence>
<keyword evidence="4" id="KW-0479">Metal-binding</keyword>
<evidence type="ECO:0000256" key="10">
    <source>
        <dbReference type="ARBA" id="ARBA00051988"/>
    </source>
</evidence>
<keyword evidence="3 15" id="KW-0808">Transferase</keyword>
<evidence type="ECO:0000313" key="19">
    <source>
        <dbReference type="Proteomes" id="UP000310200"/>
    </source>
</evidence>
<keyword evidence="19" id="KW-1185">Reference proteome</keyword>
<evidence type="ECO:0000256" key="7">
    <source>
        <dbReference type="ARBA" id="ARBA00022833"/>
    </source>
</evidence>
<evidence type="ECO:0000256" key="12">
    <source>
        <dbReference type="ARBA" id="ARBA00071654"/>
    </source>
</evidence>
<dbReference type="FunFam" id="1.20.1200.10:FF:000001">
    <property type="entry name" value="Cob(I)yrinic acid a,c-diamide adenosyltransferase"/>
    <property type="match status" value="1"/>
</dbReference>
<dbReference type="PROSITE" id="PS50950">
    <property type="entry name" value="ZF_THAP"/>
    <property type="match status" value="1"/>
</dbReference>
<dbReference type="InterPro" id="IPR006612">
    <property type="entry name" value="THAP_Znf"/>
</dbReference>
<accession>A0A4S2JWR5</accession>
<dbReference type="STRING" id="300112.A0A4S2JWR5"/>
<dbReference type="InterPro" id="IPR029499">
    <property type="entry name" value="PduO-typ"/>
</dbReference>
<evidence type="ECO:0000256" key="15">
    <source>
        <dbReference type="RuleBase" id="RU366026"/>
    </source>
</evidence>
<comment type="subunit">
    <text evidence="2">Homotrimer.</text>
</comment>
<dbReference type="GO" id="GO:0008817">
    <property type="term" value="F:corrinoid adenosyltransferase activity"/>
    <property type="evidence" value="ECO:0007669"/>
    <property type="project" value="UniProtKB-ARBA"/>
</dbReference>
<evidence type="ECO:0000256" key="1">
    <source>
        <dbReference type="ARBA" id="ARBA00007487"/>
    </source>
</evidence>
<evidence type="ECO:0000256" key="3">
    <source>
        <dbReference type="ARBA" id="ARBA00022679"/>
    </source>
</evidence>
<keyword evidence="7" id="KW-0862">Zinc</keyword>
<dbReference type="GO" id="GO:0005524">
    <property type="term" value="F:ATP binding"/>
    <property type="evidence" value="ECO:0007669"/>
    <property type="project" value="UniProtKB-UniRule"/>
</dbReference>
<dbReference type="SMART" id="SM00692">
    <property type="entry name" value="DM3"/>
    <property type="match status" value="1"/>
</dbReference>
<evidence type="ECO:0000256" key="14">
    <source>
        <dbReference type="PROSITE-ProRule" id="PRU00309"/>
    </source>
</evidence>
<evidence type="ECO:0000256" key="16">
    <source>
        <dbReference type="SAM" id="Coils"/>
    </source>
</evidence>
<dbReference type="NCBIfam" id="TIGR00636">
    <property type="entry name" value="PduO_Nterm"/>
    <property type="match status" value="1"/>
</dbReference>
<evidence type="ECO:0000256" key="11">
    <source>
        <dbReference type="ARBA" id="ARBA00056747"/>
    </source>
</evidence>
<evidence type="ECO:0000259" key="17">
    <source>
        <dbReference type="PROSITE" id="PS50950"/>
    </source>
</evidence>
<keyword evidence="16" id="KW-0175">Coiled coil</keyword>
<comment type="caution">
    <text evidence="18">The sequence shown here is derived from an EMBL/GenBank/DDBJ whole genome shotgun (WGS) entry which is preliminary data.</text>
</comment>
<dbReference type="GO" id="GO:0008270">
    <property type="term" value="F:zinc ion binding"/>
    <property type="evidence" value="ECO:0007669"/>
    <property type="project" value="UniProtKB-KW"/>
</dbReference>